<organism evidence="3">
    <name type="scientific">uncultured Anaerotruncus sp</name>
    <dbReference type="NCBI Taxonomy" id="905011"/>
    <lineage>
        <taxon>Bacteria</taxon>
        <taxon>Bacillati</taxon>
        <taxon>Bacillota</taxon>
        <taxon>Clostridia</taxon>
        <taxon>Eubacteriales</taxon>
        <taxon>Oscillospiraceae</taxon>
        <taxon>Anaerotruncus</taxon>
        <taxon>environmental samples</taxon>
    </lineage>
</organism>
<proteinExistence type="predicted"/>
<feature type="compositionally biased region" description="Polar residues" evidence="1">
    <location>
        <begin position="394"/>
        <end position="404"/>
    </location>
</feature>
<keyword evidence="2" id="KW-0732">Signal</keyword>
<dbReference type="EMBL" id="CACRSL010000003">
    <property type="protein sequence ID" value="VYT04661.1"/>
    <property type="molecule type" value="Genomic_DNA"/>
</dbReference>
<dbReference type="AlphaFoldDB" id="A0A6N2TKU3"/>
<reference evidence="3" key="1">
    <citation type="submission" date="2019-11" db="EMBL/GenBank/DDBJ databases">
        <authorList>
            <person name="Feng L."/>
        </authorList>
    </citation>
    <scope>NUCLEOTIDE SEQUENCE</scope>
    <source>
        <strain evidence="3">AundefinedLFYP135</strain>
    </source>
</reference>
<evidence type="ECO:0008006" key="4">
    <source>
        <dbReference type="Google" id="ProtNLM"/>
    </source>
</evidence>
<feature type="signal peptide" evidence="2">
    <location>
        <begin position="1"/>
        <end position="23"/>
    </location>
</feature>
<sequence>MRKTLALAIACAMLASMSSVAFADTTTDTKTIKVDETSAIYMLEDEDSNVLNKVDGSNLSLEPGDSFFIEILPENAGENIPTKLAGQYKVVTDWQTGKSSFESASITTKKVAEATGKYITKNPQYGLAASYDSLDALKAAVDAVKVEDNSSSSGAAAIAEVPLTEEQKAAVIKTYTQEFKTDYKYVAQINTKASYSTKEVDLNGTVKVVKKTSSNSSSASSVEVNAVVAYERANVDGDSLEVSKDAPVVTFDDVDGEVELTFGNNFTFIVNAKNQDELFLGYTEKPVSSIIDQNEDASIDFITFSSKPSFNRIGEFYIYADEDSYIYEVTENGLKKLNAKYDEDSSAYVFETRTLTSYAISDVELSYNGSAVEDDSSSSSSSSSNGGSSNGGSTTTKPSNPNTGSADMVSAAVAAAAVSLVAAGAAAYKKASKDEE</sequence>
<evidence type="ECO:0000256" key="2">
    <source>
        <dbReference type="SAM" id="SignalP"/>
    </source>
</evidence>
<evidence type="ECO:0000313" key="3">
    <source>
        <dbReference type="EMBL" id="VYT04661.1"/>
    </source>
</evidence>
<accession>A0A6N2TKU3</accession>
<name>A0A6N2TKU3_9FIRM</name>
<evidence type="ECO:0000256" key="1">
    <source>
        <dbReference type="SAM" id="MobiDB-lite"/>
    </source>
</evidence>
<protein>
    <recommendedName>
        <fullName evidence="4">Gram-positive cocci surface proteins LPxTG domain-containing protein</fullName>
    </recommendedName>
</protein>
<feature type="chain" id="PRO_5026819723" description="Gram-positive cocci surface proteins LPxTG domain-containing protein" evidence="2">
    <location>
        <begin position="24"/>
        <end position="436"/>
    </location>
</feature>
<feature type="compositionally biased region" description="Low complexity" evidence="1">
    <location>
        <begin position="377"/>
        <end position="393"/>
    </location>
</feature>
<gene>
    <name evidence="3" type="ORF">AULFYP135_01423</name>
</gene>
<feature type="region of interest" description="Disordered" evidence="1">
    <location>
        <begin position="371"/>
        <end position="406"/>
    </location>
</feature>